<accession>A0A3P7MZQ3</accession>
<proteinExistence type="predicted"/>
<keyword evidence="1" id="KW-0175">Coiled coil</keyword>
<organism evidence="2 3">
    <name type="scientific">Dibothriocephalus latus</name>
    <name type="common">Fish tapeworm</name>
    <name type="synonym">Diphyllobothrium latum</name>
    <dbReference type="NCBI Taxonomy" id="60516"/>
    <lineage>
        <taxon>Eukaryota</taxon>
        <taxon>Metazoa</taxon>
        <taxon>Spiralia</taxon>
        <taxon>Lophotrochozoa</taxon>
        <taxon>Platyhelminthes</taxon>
        <taxon>Cestoda</taxon>
        <taxon>Eucestoda</taxon>
        <taxon>Diphyllobothriidea</taxon>
        <taxon>Diphyllobothriidae</taxon>
        <taxon>Dibothriocephalus</taxon>
    </lineage>
</organism>
<keyword evidence="3" id="KW-1185">Reference proteome</keyword>
<reference evidence="2 3" key="1">
    <citation type="submission" date="2018-11" db="EMBL/GenBank/DDBJ databases">
        <authorList>
            <consortium name="Pathogen Informatics"/>
        </authorList>
    </citation>
    <scope>NUCLEOTIDE SEQUENCE [LARGE SCALE GENOMIC DNA]</scope>
</reference>
<dbReference type="OrthoDB" id="6285579at2759"/>
<name>A0A3P7MZQ3_DIBLA</name>
<feature type="coiled-coil region" evidence="1">
    <location>
        <begin position="66"/>
        <end position="114"/>
    </location>
</feature>
<dbReference type="Proteomes" id="UP000281553">
    <property type="component" value="Unassembled WGS sequence"/>
</dbReference>
<protein>
    <submittedName>
        <fullName evidence="2">Uncharacterized protein</fullName>
    </submittedName>
</protein>
<dbReference type="AlphaFoldDB" id="A0A3P7MZQ3"/>
<evidence type="ECO:0000256" key="1">
    <source>
        <dbReference type="SAM" id="Coils"/>
    </source>
</evidence>
<sequence>MCDSKFKWCEKAADGLRDVFDVRDRSPDFRGGAILLSISFAQAPVDDVARLVIFSEYPSKRFTVEMSTLDDEARRLDETAASHELELMRMTDKKAELEERLARAERNLTMAMDKVTHSKPKAQLDISVQLLCDFNESLNMLLVRCIRGSPFVTEEVLKRAQELFDSFQLATPILVGNMANIRQSERVMQSLRNTNASSWSIVGLKFEKRRQLHVVFMPLFSV</sequence>
<evidence type="ECO:0000313" key="3">
    <source>
        <dbReference type="Proteomes" id="UP000281553"/>
    </source>
</evidence>
<gene>
    <name evidence="2" type="ORF">DILT_LOCUS15150</name>
</gene>
<dbReference type="EMBL" id="UYRU01077582">
    <property type="protein sequence ID" value="VDN28258.1"/>
    <property type="molecule type" value="Genomic_DNA"/>
</dbReference>
<evidence type="ECO:0000313" key="2">
    <source>
        <dbReference type="EMBL" id="VDN28258.1"/>
    </source>
</evidence>